<evidence type="ECO:0000256" key="6">
    <source>
        <dbReference type="ARBA" id="ARBA00023004"/>
    </source>
</evidence>
<name>A0A2N0HKR5_9SPHN</name>
<evidence type="ECO:0000256" key="1">
    <source>
        <dbReference type="ARBA" id="ARBA00001961"/>
    </source>
</evidence>
<evidence type="ECO:0000256" key="4">
    <source>
        <dbReference type="ARBA" id="ARBA00022964"/>
    </source>
</evidence>
<comment type="caution">
    <text evidence="8">The sequence shown here is derived from an EMBL/GenBank/DDBJ whole genome shotgun (WGS) entry which is preliminary data.</text>
</comment>
<evidence type="ECO:0000256" key="5">
    <source>
        <dbReference type="ARBA" id="ARBA00023002"/>
    </source>
</evidence>
<evidence type="ECO:0000256" key="3">
    <source>
        <dbReference type="ARBA" id="ARBA00022896"/>
    </source>
</evidence>
<dbReference type="GO" id="GO:0005506">
    <property type="term" value="F:iron ion binding"/>
    <property type="evidence" value="ECO:0007669"/>
    <property type="project" value="InterPro"/>
</dbReference>
<keyword evidence="6" id="KW-0408">Iron</keyword>
<dbReference type="InterPro" id="IPR006620">
    <property type="entry name" value="Pro_4_hyd_alph"/>
</dbReference>
<keyword evidence="3" id="KW-0847">Vitamin C</keyword>
<reference evidence="8 9" key="1">
    <citation type="submission" date="2017-11" db="EMBL/GenBank/DDBJ databases">
        <title>Genomic Encyclopedia of Type Strains, Phase III (KMG-III): the genomes of soil and plant-associated and newly described type strains.</title>
        <authorList>
            <person name="Whitman W."/>
        </authorList>
    </citation>
    <scope>NUCLEOTIDE SEQUENCE [LARGE SCALE GENOMIC DNA]</scope>
    <source>
        <strain evidence="8 9">CGMCC 1.12274</strain>
    </source>
</reference>
<evidence type="ECO:0000313" key="9">
    <source>
        <dbReference type="Proteomes" id="UP000232587"/>
    </source>
</evidence>
<dbReference type="GO" id="GO:0016705">
    <property type="term" value="F:oxidoreductase activity, acting on paired donors, with incorporation or reduction of molecular oxygen"/>
    <property type="evidence" value="ECO:0007669"/>
    <property type="project" value="InterPro"/>
</dbReference>
<dbReference type="Proteomes" id="UP000232587">
    <property type="component" value="Unassembled WGS sequence"/>
</dbReference>
<dbReference type="AlphaFoldDB" id="A0A2N0HKR5"/>
<evidence type="ECO:0000259" key="7">
    <source>
        <dbReference type="PROSITE" id="PS51471"/>
    </source>
</evidence>
<keyword evidence="4" id="KW-0223">Dioxygenase</keyword>
<comment type="cofactor">
    <cofactor evidence="1">
        <name>L-ascorbate</name>
        <dbReference type="ChEBI" id="CHEBI:38290"/>
    </cofactor>
</comment>
<proteinExistence type="predicted"/>
<evidence type="ECO:0000256" key="2">
    <source>
        <dbReference type="ARBA" id="ARBA00022723"/>
    </source>
</evidence>
<dbReference type="InterPro" id="IPR045054">
    <property type="entry name" value="P4HA-like"/>
</dbReference>
<keyword evidence="5" id="KW-0560">Oxidoreductase</keyword>
<accession>A0A2N0HKR5</accession>
<feature type="domain" description="Fe2OG dioxygenase" evidence="7">
    <location>
        <begin position="201"/>
        <end position="301"/>
    </location>
</feature>
<keyword evidence="2" id="KW-0479">Metal-binding</keyword>
<protein>
    <submittedName>
        <fullName evidence="8">Prolyl 4-hydroxylase</fullName>
    </submittedName>
</protein>
<dbReference type="GO" id="GO:0051213">
    <property type="term" value="F:dioxygenase activity"/>
    <property type="evidence" value="ECO:0007669"/>
    <property type="project" value="UniProtKB-KW"/>
</dbReference>
<gene>
    <name evidence="8" type="ORF">B0I00_1735</name>
</gene>
<organism evidence="8 9">
    <name type="scientific">Novosphingobium kunmingense</name>
    <dbReference type="NCBI Taxonomy" id="1211806"/>
    <lineage>
        <taxon>Bacteria</taxon>
        <taxon>Pseudomonadati</taxon>
        <taxon>Pseudomonadota</taxon>
        <taxon>Alphaproteobacteria</taxon>
        <taxon>Sphingomonadales</taxon>
        <taxon>Sphingomonadaceae</taxon>
        <taxon>Novosphingobium</taxon>
    </lineage>
</organism>
<dbReference type="Gene3D" id="2.60.120.620">
    <property type="entry name" value="q2cbj1_9rhob like domain"/>
    <property type="match status" value="1"/>
</dbReference>
<dbReference type="EMBL" id="PHUF01000003">
    <property type="protein sequence ID" value="PKB19499.1"/>
    <property type="molecule type" value="Genomic_DNA"/>
</dbReference>
<dbReference type="InterPro" id="IPR005123">
    <property type="entry name" value="Oxoglu/Fe-dep_dioxygenase_dom"/>
</dbReference>
<dbReference type="PANTHER" id="PTHR10869">
    <property type="entry name" value="PROLYL 4-HYDROXYLASE ALPHA SUBUNIT"/>
    <property type="match status" value="1"/>
</dbReference>
<keyword evidence="9" id="KW-1185">Reference proteome</keyword>
<evidence type="ECO:0000313" key="8">
    <source>
        <dbReference type="EMBL" id="PKB19499.1"/>
    </source>
</evidence>
<dbReference type="PROSITE" id="PS51471">
    <property type="entry name" value="FE2OG_OXY"/>
    <property type="match status" value="1"/>
</dbReference>
<dbReference type="InterPro" id="IPR044862">
    <property type="entry name" value="Pro_4_hyd_alph_FE2OG_OXY"/>
</dbReference>
<dbReference type="PANTHER" id="PTHR10869:SF246">
    <property type="entry name" value="TRANSMEMBRANE PROLYL 4-HYDROXYLASE"/>
    <property type="match status" value="1"/>
</dbReference>
<dbReference type="SMART" id="SM00702">
    <property type="entry name" value="P4Hc"/>
    <property type="match status" value="1"/>
</dbReference>
<dbReference type="GO" id="GO:0031418">
    <property type="term" value="F:L-ascorbic acid binding"/>
    <property type="evidence" value="ECO:0007669"/>
    <property type="project" value="UniProtKB-KW"/>
</dbReference>
<dbReference type="Pfam" id="PF13640">
    <property type="entry name" value="2OG-FeII_Oxy_3"/>
    <property type="match status" value="1"/>
</dbReference>
<sequence>MGRIRQYPPHLFLPRRQARHTAGMTEAITQVLRHLAARELSEARSTLRHLAQAGDPEASLLEVTLTANGTGGAPDWRKAFAQLADCGARFGGEFADQLALMEQMDLDRDGYPKRLPEGDLIDASIQMQRFEGFLSPAECAFIARTASDILAPSMVADARTGAFKAHPVRRSSEAPIGPTREALPIQAILRRIAKASGTAVTQGEALTVLHYAPGQEYRPHLDTLPDTANQRQKTFILYLNDAFDGGATHFDVLGITVKPRAGDALVFDLVGQHGSPAMAARHAGLPVTAGAKWIATRWIRARPFDVWRGPEAA</sequence>